<protein>
    <submittedName>
        <fullName evidence="2">Uncharacterized protein</fullName>
    </submittedName>
</protein>
<sequence length="65" mass="6852">MLFSSTASNGCSVAKKASRQTKATQITEQDYGVHLKHTGVDFNAHGGQALAYRPLGSFHDKASGA</sequence>
<dbReference type="EMBL" id="CP002623">
    <property type="protein sequence ID" value="AEI95425.1"/>
    <property type="molecule type" value="Genomic_DNA"/>
</dbReference>
<feature type="compositionally biased region" description="Polar residues" evidence="1">
    <location>
        <begin position="1"/>
        <end position="11"/>
    </location>
</feature>
<evidence type="ECO:0000313" key="3">
    <source>
        <dbReference type="Proteomes" id="UP000001353"/>
    </source>
</evidence>
<feature type="region of interest" description="Disordered" evidence="1">
    <location>
        <begin position="1"/>
        <end position="24"/>
    </location>
</feature>
<gene>
    <name evidence="2" type="ordered locus">RLO149_c034840</name>
</gene>
<organism evidence="2 3">
    <name type="scientific">Roseobacter litoralis (strain ATCC 49566 / DSM 6996 / JCM 21268 / NBRC 15278 / OCh 149)</name>
    <dbReference type="NCBI Taxonomy" id="391595"/>
    <lineage>
        <taxon>Bacteria</taxon>
        <taxon>Pseudomonadati</taxon>
        <taxon>Pseudomonadota</taxon>
        <taxon>Alphaproteobacteria</taxon>
        <taxon>Rhodobacterales</taxon>
        <taxon>Roseobacteraceae</taxon>
        <taxon>Roseobacter</taxon>
    </lineage>
</organism>
<name>F7ZA78_ROSLO</name>
<dbReference type="Proteomes" id="UP000001353">
    <property type="component" value="Chromosome"/>
</dbReference>
<proteinExistence type="predicted"/>
<dbReference type="AlphaFoldDB" id="F7ZA78"/>
<dbReference type="HOGENOM" id="CLU_2847138_0_0_5"/>
<evidence type="ECO:0000256" key="1">
    <source>
        <dbReference type="SAM" id="MobiDB-lite"/>
    </source>
</evidence>
<evidence type="ECO:0000313" key="2">
    <source>
        <dbReference type="EMBL" id="AEI95425.1"/>
    </source>
</evidence>
<dbReference type="STRING" id="391595.RLO149_c034840"/>
<reference evidence="2 3" key="1">
    <citation type="journal article" date="2011" name="BMC Genomics">
        <title>Comparative genome analysis and genome-guided physiological analysis of Roseobacter litoralis.</title>
        <authorList>
            <person name="Kalhoefer D."/>
            <person name="Thole S."/>
            <person name="Voget S."/>
            <person name="Lehmann R."/>
            <person name="Liesegang H."/>
            <person name="Wollher A."/>
            <person name="Daniel R."/>
            <person name="Simon M."/>
            <person name="Brinkhoff T."/>
        </authorList>
    </citation>
    <scope>NUCLEOTIDE SEQUENCE [LARGE SCALE GENOMIC DNA]</scope>
    <source>
        <strain evidence="3">ATCC 49566 / DSM 6996 / JCM 21268 / NBRC 15278 / OCh 149</strain>
    </source>
</reference>
<accession>F7ZA78</accession>
<keyword evidence="3" id="KW-1185">Reference proteome</keyword>
<dbReference type="KEGG" id="rli:RLO149_c034840"/>